<evidence type="ECO:0000313" key="2">
    <source>
        <dbReference type="EMBL" id="MBA0614609.1"/>
    </source>
</evidence>
<dbReference type="InterPro" id="IPR044730">
    <property type="entry name" value="RNase_H-like_dom_plant"/>
</dbReference>
<dbReference type="PANTHER" id="PTHR47074:SF61">
    <property type="entry name" value="RNASE H TYPE-1 DOMAIN-CONTAINING PROTEIN"/>
    <property type="match status" value="1"/>
</dbReference>
<dbReference type="AlphaFoldDB" id="A0A7J8RL81"/>
<reference evidence="2 3" key="1">
    <citation type="journal article" date="2019" name="Genome Biol. Evol.">
        <title>Insights into the evolution of the New World diploid cottons (Gossypium, subgenus Houzingenia) based on genome sequencing.</title>
        <authorList>
            <person name="Grover C.E."/>
            <person name="Arick M.A. 2nd"/>
            <person name="Thrash A."/>
            <person name="Conover J.L."/>
            <person name="Sanders W.S."/>
            <person name="Peterson D.G."/>
            <person name="Frelichowski J.E."/>
            <person name="Scheffler J.A."/>
            <person name="Scheffler B.E."/>
            <person name="Wendel J.F."/>
        </authorList>
    </citation>
    <scope>NUCLEOTIDE SEQUENCE [LARGE SCALE GENOMIC DNA]</scope>
    <source>
        <strain evidence="2">27</strain>
        <tissue evidence="2">Leaf</tissue>
    </source>
</reference>
<accession>A0A7J8RL81</accession>
<evidence type="ECO:0000313" key="3">
    <source>
        <dbReference type="Proteomes" id="UP000593561"/>
    </source>
</evidence>
<feature type="domain" description="RNase H type-1" evidence="1">
    <location>
        <begin position="66"/>
        <end position="186"/>
    </location>
</feature>
<dbReference type="GO" id="GO:0004523">
    <property type="term" value="F:RNA-DNA hybrid ribonuclease activity"/>
    <property type="evidence" value="ECO:0007669"/>
    <property type="project" value="InterPro"/>
</dbReference>
<dbReference type="Gene3D" id="3.30.420.10">
    <property type="entry name" value="Ribonuclease H-like superfamily/Ribonuclease H"/>
    <property type="match status" value="1"/>
</dbReference>
<organism evidence="2 3">
    <name type="scientific">Gossypium davidsonii</name>
    <name type="common">Davidson's cotton</name>
    <name type="synonym">Gossypium klotzschianum subsp. davidsonii</name>
    <dbReference type="NCBI Taxonomy" id="34287"/>
    <lineage>
        <taxon>Eukaryota</taxon>
        <taxon>Viridiplantae</taxon>
        <taxon>Streptophyta</taxon>
        <taxon>Embryophyta</taxon>
        <taxon>Tracheophyta</taxon>
        <taxon>Spermatophyta</taxon>
        <taxon>Magnoliopsida</taxon>
        <taxon>eudicotyledons</taxon>
        <taxon>Gunneridae</taxon>
        <taxon>Pentapetalae</taxon>
        <taxon>rosids</taxon>
        <taxon>malvids</taxon>
        <taxon>Malvales</taxon>
        <taxon>Malvaceae</taxon>
        <taxon>Malvoideae</taxon>
        <taxon>Gossypium</taxon>
    </lineage>
</organism>
<gene>
    <name evidence="2" type="ORF">Godav_014880</name>
</gene>
<dbReference type="InterPro" id="IPR002156">
    <property type="entry name" value="RNaseH_domain"/>
</dbReference>
<dbReference type="InterPro" id="IPR052929">
    <property type="entry name" value="RNase_H-like_EbsB-rel"/>
</dbReference>
<dbReference type="CDD" id="cd06222">
    <property type="entry name" value="RNase_H_like"/>
    <property type="match status" value="1"/>
</dbReference>
<dbReference type="Pfam" id="PF13456">
    <property type="entry name" value="RVT_3"/>
    <property type="match status" value="1"/>
</dbReference>
<dbReference type="GO" id="GO:0003676">
    <property type="term" value="F:nucleic acid binding"/>
    <property type="evidence" value="ECO:0007669"/>
    <property type="project" value="InterPro"/>
</dbReference>
<proteinExistence type="predicted"/>
<keyword evidence="3" id="KW-1185">Reference proteome</keyword>
<protein>
    <recommendedName>
        <fullName evidence="1">RNase H type-1 domain-containing protein</fullName>
    </recommendedName>
</protein>
<sequence length="217" mass="24314">MKRELIVNTFSKGDAEKILRIPPLSNTLLCALSHLGRQMLESMKGKLALELIKWSGPPGSIVKIDFDGAYDGYHYKSTSSIVSKNAEGIALLSYSKTQKEVPSAFAAEALACRKVVQIGIEMQWLEIIIEGDSLAIIKKCQSKSQDRSQVGVYIHDIHKIIDKFSNIVFKYTPRSENGLAHILATKSLKNTEEFYLLKNVSGYAEKQKIANWMQEPH</sequence>
<evidence type="ECO:0000259" key="1">
    <source>
        <dbReference type="Pfam" id="PF13456"/>
    </source>
</evidence>
<comment type="caution">
    <text evidence="2">The sequence shown here is derived from an EMBL/GenBank/DDBJ whole genome shotgun (WGS) entry which is preliminary data.</text>
</comment>
<dbReference type="PANTHER" id="PTHR47074">
    <property type="entry name" value="BNAC02G40300D PROTEIN"/>
    <property type="match status" value="1"/>
</dbReference>
<dbReference type="EMBL" id="JABFAC010000006">
    <property type="protein sequence ID" value="MBA0614609.1"/>
    <property type="molecule type" value="Genomic_DNA"/>
</dbReference>
<dbReference type="InterPro" id="IPR036397">
    <property type="entry name" value="RNaseH_sf"/>
</dbReference>
<name>A0A7J8RL81_GOSDV</name>
<dbReference type="Proteomes" id="UP000593561">
    <property type="component" value="Unassembled WGS sequence"/>
</dbReference>